<dbReference type="Pfam" id="PF18700">
    <property type="entry name" value="Castor1_N"/>
    <property type="match status" value="1"/>
</dbReference>
<dbReference type="KEGG" id="lak:106155898"/>
<reference evidence="8" key="1">
    <citation type="submission" date="2025-08" db="UniProtKB">
        <authorList>
            <consortium name="RefSeq"/>
        </authorList>
    </citation>
    <scope>IDENTIFICATION</scope>
    <source>
        <tissue evidence="8">Gonads</tissue>
    </source>
</reference>
<dbReference type="PANTHER" id="PTHR31131:SF6">
    <property type="entry name" value="CASTOR ACT DOMAIN-CONTAINING PROTEIN"/>
    <property type="match status" value="1"/>
</dbReference>
<dbReference type="InterPro" id="IPR049479">
    <property type="entry name" value="CASTOR1_ACT-like"/>
</dbReference>
<keyword evidence="7" id="KW-1185">Reference proteome</keyword>
<evidence type="ECO:0000313" key="8">
    <source>
        <dbReference type="RefSeq" id="XP_013386380.1"/>
    </source>
</evidence>
<proteinExistence type="inferred from homology"/>
<protein>
    <submittedName>
        <fullName evidence="8">Cytosolic arginine sensor for mTORC1 subunit 2</fullName>
    </submittedName>
</protein>
<feature type="domain" description="Cytosolic arginine sensor for mTORC1 subunit 1/2 ACT-like" evidence="6">
    <location>
        <begin position="214"/>
        <end position="291"/>
    </location>
</feature>
<dbReference type="PRINTS" id="PR02078">
    <property type="entry name" value="GATSLIKEFMLY"/>
</dbReference>
<dbReference type="InterPro" id="IPR027795">
    <property type="entry name" value="CASTOR_ACT_dom"/>
</dbReference>
<sequence>MMSSRGSGGSLSFPQPDFETCFIRPHCALSFSSRFGNDHIMELTVLDHKLHICSIAKRSIPAFTHSLIKLSLLNFTGCQFFSFTETCDDFTLVVDDAGYQSLSSSREHIETDGNVWLALTVSFGPGTSMVTMGITNIAKSLIVPLADGSVPIYCLSTYQSDFILVKEKDIDRVIEIMSSKVQIFKQVDGEHVLVEKPEQVSNHEHVAKDRLILHKFKTPKNRFLLTSINPDSLHTVGVALIQNMFYSESCNDLIEDQEKFFSFSLVEKDVSIVLDEQTLQRFPPNTLFINNEFWRMVKIGDIPEGLGFDECGIAAQMSEPIADANISEYYISTYYSDQMLVPENRLEEVLELLHSRQVRVGADLVKEKDIDRVIEIMSSKVQIFKQVDGEHVLVEKPEQVSNHEHVAKGSLYLFPTDRLIIHKFKTPKNRFLLTSINPDSLHTVGVALIQNMFYSESCNDLIEDQEKFFSFSLVEKDVSIVLDEQTLQRFPPNTLFINNEFWRMVKIGDIPEGLGFDECGIAAQMSEPIADANISEYYISTYYSDQMLVPENRLEEVLELLHSRQVRVGADLPSD</sequence>
<accession>A0A1S3HJS9</accession>
<evidence type="ECO:0000256" key="2">
    <source>
        <dbReference type="ARBA" id="ARBA00006827"/>
    </source>
</evidence>
<dbReference type="Proteomes" id="UP000085678">
    <property type="component" value="Unplaced"/>
</dbReference>
<dbReference type="InterPro" id="IPR026249">
    <property type="entry name" value="CASTOR_fam"/>
</dbReference>
<feature type="domain" description="Cytosolic arginine sensor for mTORC1 subunit 1/2 ACT-like" evidence="6">
    <location>
        <begin position="422"/>
        <end position="499"/>
    </location>
</feature>
<evidence type="ECO:0000259" key="4">
    <source>
        <dbReference type="Pfam" id="PF13840"/>
    </source>
</evidence>
<dbReference type="GeneID" id="106155898"/>
<evidence type="ECO:0000259" key="5">
    <source>
        <dbReference type="Pfam" id="PF18700"/>
    </source>
</evidence>
<dbReference type="OrthoDB" id="58529at2759"/>
<dbReference type="InterPro" id="IPR040778">
    <property type="entry name" value="CASTOR1_N"/>
</dbReference>
<evidence type="ECO:0000256" key="1">
    <source>
        <dbReference type="ARBA" id="ARBA00004514"/>
    </source>
</evidence>
<gene>
    <name evidence="8" type="primary">LOC106155898</name>
</gene>
<dbReference type="InParanoid" id="A0A1S3HJS9"/>
<dbReference type="STRING" id="7574.A0A1S3HJS9"/>
<dbReference type="Gene3D" id="3.30.2130.10">
    <property type="entry name" value="VC0802-like"/>
    <property type="match status" value="3"/>
</dbReference>
<dbReference type="FunFam" id="3.30.2130.10:FF:000003">
    <property type="entry name" value="Cytosolic arginine sensor for mTORC1 subunit 1"/>
    <property type="match status" value="1"/>
</dbReference>
<organism evidence="7 8">
    <name type="scientific">Lingula anatina</name>
    <name type="common">Brachiopod</name>
    <name type="synonym">Lingula unguis</name>
    <dbReference type="NCBI Taxonomy" id="7574"/>
    <lineage>
        <taxon>Eukaryota</taxon>
        <taxon>Metazoa</taxon>
        <taxon>Spiralia</taxon>
        <taxon>Lophotrochozoa</taxon>
        <taxon>Brachiopoda</taxon>
        <taxon>Linguliformea</taxon>
        <taxon>Lingulata</taxon>
        <taxon>Lingulida</taxon>
        <taxon>Linguloidea</taxon>
        <taxon>Lingulidae</taxon>
        <taxon>Lingula</taxon>
    </lineage>
</organism>
<dbReference type="GO" id="GO:0005829">
    <property type="term" value="C:cytosol"/>
    <property type="evidence" value="ECO:0007669"/>
    <property type="project" value="UniProtKB-SubCell"/>
</dbReference>
<dbReference type="SUPFAM" id="SSF55021">
    <property type="entry name" value="ACT-like"/>
    <property type="match status" value="3"/>
</dbReference>
<dbReference type="InterPro" id="IPR051719">
    <property type="entry name" value="CASTOR_mTORC1"/>
</dbReference>
<feature type="domain" description="CASTOR ACT" evidence="4">
    <location>
        <begin position="116"/>
        <end position="177"/>
    </location>
</feature>
<dbReference type="Pfam" id="PF13840">
    <property type="entry name" value="ACT_7"/>
    <property type="match status" value="3"/>
</dbReference>
<feature type="domain" description="CASTOR ACT" evidence="4">
    <location>
        <begin position="500"/>
        <end position="563"/>
    </location>
</feature>
<comment type="subcellular location">
    <subcellularLocation>
        <location evidence="1">Cytoplasm</location>
        <location evidence="1">Cytosol</location>
    </subcellularLocation>
</comment>
<keyword evidence="3" id="KW-0963">Cytoplasm</keyword>
<evidence type="ECO:0000313" key="7">
    <source>
        <dbReference type="Proteomes" id="UP000085678"/>
    </source>
</evidence>
<feature type="domain" description="CASTOR1 N-terminal" evidence="5">
    <location>
        <begin position="49"/>
        <end position="105"/>
    </location>
</feature>
<dbReference type="Pfam" id="PF21389">
    <property type="entry name" value="CASTOR1_ACT-like"/>
    <property type="match status" value="2"/>
</dbReference>
<dbReference type="AlphaFoldDB" id="A0A1S3HJS9"/>
<name>A0A1S3HJS9_LINAN</name>
<evidence type="ECO:0000256" key="3">
    <source>
        <dbReference type="ARBA" id="ARBA00022490"/>
    </source>
</evidence>
<evidence type="ECO:0000259" key="6">
    <source>
        <dbReference type="Pfam" id="PF21389"/>
    </source>
</evidence>
<dbReference type="RefSeq" id="XP_013386380.1">
    <property type="nucleotide sequence ID" value="XM_013530926.1"/>
</dbReference>
<feature type="domain" description="CASTOR ACT" evidence="4">
    <location>
        <begin position="292"/>
        <end position="355"/>
    </location>
</feature>
<dbReference type="PANTHER" id="PTHR31131">
    <property type="entry name" value="CHROMOSOME 1, WHOLE GENOME SHOTGUN SEQUENCE"/>
    <property type="match status" value="1"/>
</dbReference>
<comment type="similarity">
    <text evidence="2">Belongs to the GATS family.</text>
</comment>
<dbReference type="InterPro" id="IPR045865">
    <property type="entry name" value="ACT-like_dom_sf"/>
</dbReference>